<dbReference type="EMBL" id="CP001739">
    <property type="protein sequence ID" value="ACZ08455.1"/>
    <property type="molecule type" value="Genomic_DNA"/>
</dbReference>
<dbReference type="Proteomes" id="UP000000845">
    <property type="component" value="Chromosome"/>
</dbReference>
<protein>
    <submittedName>
        <fullName evidence="1">Uncharacterized protein</fullName>
    </submittedName>
</protein>
<evidence type="ECO:0000313" key="2">
    <source>
        <dbReference type="Proteomes" id="UP000000845"/>
    </source>
</evidence>
<reference evidence="1 2" key="2">
    <citation type="journal article" date="2010" name="Stand. Genomic Sci.">
        <title>Complete genome sequence of Sebaldella termitidis type strain (NCTC 11300).</title>
        <authorList>
            <person name="Harmon-Smith M."/>
            <person name="Celia L."/>
            <person name="Chertkov O."/>
            <person name="Lapidus A."/>
            <person name="Copeland A."/>
            <person name="Glavina Del Rio T."/>
            <person name="Nolan M."/>
            <person name="Lucas S."/>
            <person name="Tice H."/>
            <person name="Cheng J.F."/>
            <person name="Han C."/>
            <person name="Detter J.C."/>
            <person name="Bruce D."/>
            <person name="Goodwin L."/>
            <person name="Pitluck S."/>
            <person name="Pati A."/>
            <person name="Liolios K."/>
            <person name="Ivanova N."/>
            <person name="Mavromatis K."/>
            <person name="Mikhailova N."/>
            <person name="Chen A."/>
            <person name="Palaniappan K."/>
            <person name="Land M."/>
            <person name="Hauser L."/>
            <person name="Chang Y.J."/>
            <person name="Jeffries C.D."/>
            <person name="Brettin T."/>
            <person name="Goker M."/>
            <person name="Beck B."/>
            <person name="Bristow J."/>
            <person name="Eisen J.A."/>
            <person name="Markowitz V."/>
            <person name="Hugenholtz P."/>
            <person name="Kyrpides N.C."/>
            <person name="Klenk H.P."/>
            <person name="Chen F."/>
        </authorList>
    </citation>
    <scope>NUCLEOTIDE SEQUENCE [LARGE SCALE GENOMIC DNA]</scope>
    <source>
        <strain evidence="2">ATCC 33386 / NCTC 11300</strain>
    </source>
</reference>
<name>D1AI71_SEBTE</name>
<keyword evidence="2" id="KW-1185">Reference proteome</keyword>
<dbReference type="RefSeq" id="WP_012861051.1">
    <property type="nucleotide sequence ID" value="NC_013517.1"/>
</dbReference>
<dbReference type="AlphaFoldDB" id="D1AI71"/>
<gene>
    <name evidence="1" type="ordered locus">Sterm_1596</name>
</gene>
<dbReference type="KEGG" id="str:Sterm_1596"/>
<accession>D1AI71</accession>
<reference evidence="2" key="1">
    <citation type="submission" date="2009-09" db="EMBL/GenBank/DDBJ databases">
        <title>The complete chromosome of Sebaldella termitidis ATCC 33386.</title>
        <authorList>
            <consortium name="US DOE Joint Genome Institute (JGI-PGF)"/>
            <person name="Lucas S."/>
            <person name="Copeland A."/>
            <person name="Lapidus A."/>
            <person name="Glavina del Rio T."/>
            <person name="Dalin E."/>
            <person name="Tice H."/>
            <person name="Bruce D."/>
            <person name="Goodwin L."/>
            <person name="Pitluck S."/>
            <person name="Kyrpides N."/>
            <person name="Mavromatis K."/>
            <person name="Ivanova N."/>
            <person name="Mikhailova N."/>
            <person name="Sims D."/>
            <person name="Meincke L."/>
            <person name="Brettin T."/>
            <person name="Detter J.C."/>
            <person name="Han C."/>
            <person name="Larimer F."/>
            <person name="Land M."/>
            <person name="Hauser L."/>
            <person name="Markowitz V."/>
            <person name="Cheng J.F."/>
            <person name="Hugenholtz P."/>
            <person name="Woyke T."/>
            <person name="Wu D."/>
            <person name="Eisen J.A."/>
        </authorList>
    </citation>
    <scope>NUCLEOTIDE SEQUENCE [LARGE SCALE GENOMIC DNA]</scope>
    <source>
        <strain evidence="2">ATCC 33386 / NCTC 11300</strain>
    </source>
</reference>
<evidence type="ECO:0000313" key="1">
    <source>
        <dbReference type="EMBL" id="ACZ08455.1"/>
    </source>
</evidence>
<dbReference type="HOGENOM" id="CLU_2604045_0_0_0"/>
<proteinExistence type="predicted"/>
<sequence length="79" mass="9280">MKTKIESFIFNFLEEMPEVISQEEKSLVMLDKLAEDFPDLSGRIAEISDSFIHLNSILRNQFFGWGILFGKTWQNYETD</sequence>
<organism evidence="1 2">
    <name type="scientific">Sebaldella termitidis (strain ATCC 33386 / NCTC 11300)</name>
    <dbReference type="NCBI Taxonomy" id="526218"/>
    <lineage>
        <taxon>Bacteria</taxon>
        <taxon>Fusobacteriati</taxon>
        <taxon>Fusobacteriota</taxon>
        <taxon>Fusobacteriia</taxon>
        <taxon>Fusobacteriales</taxon>
        <taxon>Leptotrichiaceae</taxon>
        <taxon>Sebaldella</taxon>
    </lineage>
</organism>